<evidence type="ECO:0000313" key="2">
    <source>
        <dbReference type="EMBL" id="XBH22419.1"/>
    </source>
</evidence>
<name>A0AAU7DYI7_9MICO</name>
<keyword evidence="1" id="KW-0472">Membrane</keyword>
<dbReference type="InterPro" id="IPR025962">
    <property type="entry name" value="SdpI/YhfL"/>
</dbReference>
<feature type="transmembrane region" description="Helical" evidence="1">
    <location>
        <begin position="6"/>
        <end position="28"/>
    </location>
</feature>
<dbReference type="EMBL" id="CP146203">
    <property type="protein sequence ID" value="XBH22419.1"/>
    <property type="molecule type" value="Genomic_DNA"/>
</dbReference>
<keyword evidence="1" id="KW-0812">Transmembrane</keyword>
<dbReference type="Pfam" id="PF13630">
    <property type="entry name" value="SdpI"/>
    <property type="match status" value="1"/>
</dbReference>
<accession>A0AAU7DYI7</accession>
<protein>
    <submittedName>
        <fullName evidence="2">SdpI family protein</fullName>
    </submittedName>
</protein>
<dbReference type="AlphaFoldDB" id="A0AAU7DYI7"/>
<feature type="transmembrane region" description="Helical" evidence="1">
    <location>
        <begin position="79"/>
        <end position="99"/>
    </location>
</feature>
<evidence type="ECO:0000256" key="1">
    <source>
        <dbReference type="SAM" id="Phobius"/>
    </source>
</evidence>
<organism evidence="2">
    <name type="scientific">Jonesiaceae bacterium BS-20</name>
    <dbReference type="NCBI Taxonomy" id="3120821"/>
    <lineage>
        <taxon>Bacteria</taxon>
        <taxon>Bacillati</taxon>
        <taxon>Actinomycetota</taxon>
        <taxon>Actinomycetes</taxon>
        <taxon>Micrococcales</taxon>
        <taxon>Jonesiaceae</taxon>
    </lineage>
</organism>
<gene>
    <name evidence="2" type="ORF">V5R04_04135</name>
</gene>
<feature type="transmembrane region" description="Helical" evidence="1">
    <location>
        <begin position="49"/>
        <end position="73"/>
    </location>
</feature>
<keyword evidence="1" id="KW-1133">Transmembrane helix</keyword>
<sequence>MIFGWILIILSIFVVTTTLLAANGKIAPNGLLGIRTPATQRGESQWRKAHLVASWLLIPSCTVASIVGIVFIGKNTSDTVGQIALLAFLVLAGISAILADRAARAVQTP</sequence>
<proteinExistence type="predicted"/>
<reference evidence="2" key="1">
    <citation type="submission" date="2024-02" db="EMBL/GenBank/DDBJ databases">
        <title>Tomenella chthoni gen. nov. sp. nov., a member of the family Jonesiaceae isolated from bat guano.</title>
        <authorList>
            <person name="Miller S.L."/>
            <person name="King J."/>
            <person name="Sankaranarayanan K."/>
            <person name="Lawson P.A."/>
        </authorList>
    </citation>
    <scope>NUCLEOTIDE SEQUENCE</scope>
    <source>
        <strain evidence="2">BS-20</strain>
    </source>
</reference>